<proteinExistence type="predicted"/>
<dbReference type="WBParaSite" id="PS1159_v2.g19003.t1">
    <property type="protein sequence ID" value="PS1159_v2.g19003.t1"/>
    <property type="gene ID" value="PS1159_v2.g19003"/>
</dbReference>
<evidence type="ECO:0000313" key="2">
    <source>
        <dbReference type="WBParaSite" id="PS1159_v2.g19003.t1"/>
    </source>
</evidence>
<dbReference type="Proteomes" id="UP000887580">
    <property type="component" value="Unplaced"/>
</dbReference>
<name>A0AC35FMI8_9BILA</name>
<reference evidence="2" key="1">
    <citation type="submission" date="2022-11" db="UniProtKB">
        <authorList>
            <consortium name="WormBaseParasite"/>
        </authorList>
    </citation>
    <scope>IDENTIFICATION</scope>
</reference>
<sequence>MWQYSPARSQSFRHRSRPPIEIRRNVLEDVSQERRRSTPTVTRRCSLQRTRYEAPRTDVWPEPKQMSEIEERFLRLPDSEDYTRVRQFNIDKKGAVVSRGDSFRRKKNKADNSPSPFPQSENESPRETASRSTSISSAAGSGLKVSSSAERSSPGEDEAPSTSQHYKICILGQSGAGKSSLISQFITSEYRNAFADEVEVCDNTVSVAIGGAECELIFIEFDPNTTDEWKNEEVQAYVLMYSIDSKSSFRTITNVMEDLRIDRNNIPIILAGNKVDLERKRAIAATEVRTISHQYGVAHFEISVALNHEINELLVGIVAEIKNAFSSSPLRFEQENSPTTSRPESLKEASQDFQAAIRRFSQRKKRQMGVATVETDTGKCANLSPQGLFAKLRQWRRGTKC</sequence>
<organism evidence="1 2">
    <name type="scientific">Panagrolaimus sp. PS1159</name>
    <dbReference type="NCBI Taxonomy" id="55785"/>
    <lineage>
        <taxon>Eukaryota</taxon>
        <taxon>Metazoa</taxon>
        <taxon>Ecdysozoa</taxon>
        <taxon>Nematoda</taxon>
        <taxon>Chromadorea</taxon>
        <taxon>Rhabditida</taxon>
        <taxon>Tylenchina</taxon>
        <taxon>Panagrolaimomorpha</taxon>
        <taxon>Panagrolaimoidea</taxon>
        <taxon>Panagrolaimidae</taxon>
        <taxon>Panagrolaimus</taxon>
    </lineage>
</organism>
<evidence type="ECO:0000313" key="1">
    <source>
        <dbReference type="Proteomes" id="UP000887580"/>
    </source>
</evidence>
<protein>
    <submittedName>
        <fullName evidence="2">Uncharacterized protein</fullName>
    </submittedName>
</protein>
<accession>A0AC35FMI8</accession>